<dbReference type="InterPro" id="IPR025693">
    <property type="entry name" value="Gly-zipper_OmpA-like_dom"/>
</dbReference>
<dbReference type="Proteomes" id="UP001296776">
    <property type="component" value="Unassembled WGS sequence"/>
</dbReference>
<reference evidence="2" key="1">
    <citation type="submission" date="2017-08" db="EMBL/GenBank/DDBJ databases">
        <authorList>
            <person name="Imhoff J.F."/>
            <person name="Rahn T."/>
            <person name="Kuenzel S."/>
            <person name="Neulinger S.C."/>
        </authorList>
    </citation>
    <scope>NUCLEOTIDE SEQUENCE</scope>
    <source>
        <strain evidence="2">DSM 11080</strain>
    </source>
</reference>
<keyword evidence="3" id="KW-1185">Reference proteome</keyword>
<gene>
    <name evidence="2" type="ORF">CKO40_07105</name>
</gene>
<feature type="domain" description="Glycine-zipper-containing OmpA-like membrane" evidence="1">
    <location>
        <begin position="27"/>
        <end position="67"/>
    </location>
</feature>
<evidence type="ECO:0000259" key="1">
    <source>
        <dbReference type="Pfam" id="PF13436"/>
    </source>
</evidence>
<organism evidence="2 3">
    <name type="scientific">Halochromatium glycolicum</name>
    <dbReference type="NCBI Taxonomy" id="85075"/>
    <lineage>
        <taxon>Bacteria</taxon>
        <taxon>Pseudomonadati</taxon>
        <taxon>Pseudomonadota</taxon>
        <taxon>Gammaproteobacteria</taxon>
        <taxon>Chromatiales</taxon>
        <taxon>Chromatiaceae</taxon>
        <taxon>Halochromatium</taxon>
    </lineage>
</organism>
<accession>A0AAJ0U2Y3</accession>
<sequence length="77" mass="7363">MISKGFSMVLALAGLLVLSGCGETTTSRAGSGAMMGAASGAAFGSLSGNAGRGAAIGAGAGLLGGYLFDQHRRGNID</sequence>
<protein>
    <recommendedName>
        <fullName evidence="1">Glycine-zipper-containing OmpA-like membrane domain-containing protein</fullName>
    </recommendedName>
</protein>
<name>A0AAJ0U2Y3_9GAMM</name>
<dbReference type="AlphaFoldDB" id="A0AAJ0U2Y3"/>
<reference evidence="2" key="2">
    <citation type="journal article" date="2020" name="Microorganisms">
        <title>Osmotic Adaptation and Compatible Solute Biosynthesis of Phototrophic Bacteria as Revealed from Genome Analyses.</title>
        <authorList>
            <person name="Imhoff J.F."/>
            <person name="Rahn T."/>
            <person name="Kunzel S."/>
            <person name="Keller A."/>
            <person name="Neulinger S.C."/>
        </authorList>
    </citation>
    <scope>NUCLEOTIDE SEQUENCE</scope>
    <source>
        <strain evidence="2">DSM 11080</strain>
    </source>
</reference>
<comment type="caution">
    <text evidence="2">The sequence shown here is derived from an EMBL/GenBank/DDBJ whole genome shotgun (WGS) entry which is preliminary data.</text>
</comment>
<evidence type="ECO:0000313" key="3">
    <source>
        <dbReference type="Proteomes" id="UP001296776"/>
    </source>
</evidence>
<dbReference type="Pfam" id="PF13436">
    <property type="entry name" value="Gly-zipper_OmpA"/>
    <property type="match status" value="1"/>
</dbReference>
<evidence type="ECO:0000313" key="2">
    <source>
        <dbReference type="EMBL" id="MBK1704319.1"/>
    </source>
</evidence>
<proteinExistence type="predicted"/>
<dbReference type="EMBL" id="NRSJ01000009">
    <property type="protein sequence ID" value="MBK1704319.1"/>
    <property type="molecule type" value="Genomic_DNA"/>
</dbReference>
<dbReference type="PROSITE" id="PS51257">
    <property type="entry name" value="PROKAR_LIPOPROTEIN"/>
    <property type="match status" value="1"/>
</dbReference>
<dbReference type="RefSeq" id="WP_200345506.1">
    <property type="nucleotide sequence ID" value="NZ_NRSJ01000009.1"/>
</dbReference>